<organism evidence="4 5">
    <name type="scientific">Sphingomonas oleivorans</name>
    <dbReference type="NCBI Taxonomy" id="1735121"/>
    <lineage>
        <taxon>Bacteria</taxon>
        <taxon>Pseudomonadati</taxon>
        <taxon>Pseudomonadota</taxon>
        <taxon>Alphaproteobacteria</taxon>
        <taxon>Sphingomonadales</taxon>
        <taxon>Sphingomonadaceae</taxon>
        <taxon>Sphingomonas</taxon>
    </lineage>
</organism>
<gene>
    <name evidence="4" type="ORF">CLG96_07715</name>
</gene>
<dbReference type="Pfam" id="PF07171">
    <property type="entry name" value="MlrC_C"/>
    <property type="match status" value="1"/>
</dbReference>
<dbReference type="AlphaFoldDB" id="A0A2T5FYZ7"/>
<name>A0A2T5FYZ7_9SPHN</name>
<evidence type="ECO:0000313" key="5">
    <source>
        <dbReference type="Proteomes" id="UP000244162"/>
    </source>
</evidence>
<dbReference type="InterPro" id="IPR015995">
    <property type="entry name" value="MlrC_N"/>
</dbReference>
<feature type="region of interest" description="Disordered" evidence="1">
    <location>
        <begin position="1"/>
        <end position="24"/>
    </location>
</feature>
<feature type="domain" description="Microcystin LR degradation protein MlrC C-terminal" evidence="2">
    <location>
        <begin position="346"/>
        <end position="524"/>
    </location>
</feature>
<dbReference type="PIRSF" id="PIRSF012702">
    <property type="entry name" value="UCP012702"/>
    <property type="match status" value="1"/>
</dbReference>
<dbReference type="Proteomes" id="UP000244162">
    <property type="component" value="Unassembled WGS sequence"/>
</dbReference>
<dbReference type="OrthoDB" id="9782658at2"/>
<evidence type="ECO:0000313" key="4">
    <source>
        <dbReference type="EMBL" id="PTQ11805.1"/>
    </source>
</evidence>
<dbReference type="Pfam" id="PF07364">
    <property type="entry name" value="DUF1485"/>
    <property type="match status" value="1"/>
</dbReference>
<dbReference type="InterPro" id="IPR009197">
    <property type="entry name" value="MlrC"/>
</dbReference>
<reference evidence="4 5" key="1">
    <citation type="submission" date="2017-09" db="EMBL/GenBank/DDBJ databases">
        <title>Sphingomonas panjinensis sp.nov., isolated from oil-contaminated soil.</title>
        <authorList>
            <person name="Wang L."/>
            <person name="Chen L."/>
        </authorList>
    </citation>
    <scope>NUCLEOTIDE SEQUENCE [LARGE SCALE GENOMIC DNA]</scope>
    <source>
        <strain evidence="4 5">FW-11</strain>
    </source>
</reference>
<proteinExistence type="predicted"/>
<evidence type="ECO:0000259" key="3">
    <source>
        <dbReference type="Pfam" id="PF07364"/>
    </source>
</evidence>
<dbReference type="EMBL" id="NWBU01000006">
    <property type="protein sequence ID" value="PTQ11805.1"/>
    <property type="molecule type" value="Genomic_DNA"/>
</dbReference>
<dbReference type="InterPro" id="IPR010799">
    <property type="entry name" value="MlrC_C"/>
</dbReference>
<comment type="caution">
    <text evidence="4">The sequence shown here is derived from an EMBL/GenBank/DDBJ whole genome shotgun (WGS) entry which is preliminary data.</text>
</comment>
<protein>
    <submittedName>
        <fullName evidence="4">MlrC family protein 3</fullName>
    </submittedName>
</protein>
<evidence type="ECO:0000256" key="1">
    <source>
        <dbReference type="SAM" id="MobiDB-lite"/>
    </source>
</evidence>
<accession>A0A2T5FYZ7</accession>
<evidence type="ECO:0000259" key="2">
    <source>
        <dbReference type="Pfam" id="PF07171"/>
    </source>
</evidence>
<sequence>MAASSTGRNHRLGHDPARQPAFPARKAGTSAWRIWRILLMPPADLPKRIAILGIELESNRFAPVTGHDDFINHGLLVGEDMAPFLANADVFGFGPAMSRLRKWEAVPILLADGKAGGPCDHGYFLELLAEIRERLTAALPLDGVYIYGHGAGITTELADMDGAYFRAVREIVGPAVPIVATLDLHGNISEEMVAQTDALIAMRTNPHVDHCARSADAALLMNELFEGKRFAKSFVRLPLVTPQVTQLTAPGEPYGDLMNAVEAEIGETIATASALAGFAFSDTGYNGMAILAYARSGQEAADQAAGRLASRAWQDRRRYRRATKSLAEAAQLALRADDRADGPIILADIADNPGGGGRGNTLWILKALLESGAQNVQLGLFYDPALVEEAWERGVGATFDARLNRDETSPFSERMTVRATVRKLTEGRFIARLGVLANAPVNLGKTAWLSLPGIDIAVVSVREQMWGADLLEDIGLDPRKASSFVVKSRGHFRAGFEHLVKDANIFEVNAPGLTTPDLQNIPWQGLSRPVYPLDQETQWP</sequence>
<feature type="domain" description="Microcystin LR degradation protein MlrC N-terminal" evidence="3">
    <location>
        <begin position="48"/>
        <end position="333"/>
    </location>
</feature>
<keyword evidence="5" id="KW-1185">Reference proteome</keyword>